<keyword evidence="2" id="KW-1185">Reference proteome</keyword>
<evidence type="ECO:0000313" key="2">
    <source>
        <dbReference type="Proteomes" id="UP000244754"/>
    </source>
</evidence>
<sequence length="528" mass="55185">MPRFPVVPVVLITGVALRVAVAAQGWLYWDDLVLQAKVRDLGLADALLTPHDGHLMPAGWLVEWALARFAPLSAPAALAVLAALQAGTALAVAWCCRVLTPRPAAPLALYLLSPLTLPATTWLAAGLNSLPVHASLAMVTGHGVRYLRGGSRGHLAAASAWLCGGLLFSERALVIGPAAVAMVTCWGLRERLGRLAAVLALPTAAWAAAYLALVDPAAEAGDRGGLAGLATLVARGYVYALLPAAAGGPWHWQRWVPGPPFAAESALGVLAGAAVVAVVLAWSRRHLVAWVPVLVYPLAPLLTLWWARSGEYTAGEIVMTLRYVSTAAVIAALTLAVLTSRCARPRLCRPIALVVAASCLASSTSYARAWAEQPAREYFANLRGPVLDQAVPLEVLLPVTSPYNRLSRLAPWVVADTVVEPSLVDAHGNRIPAALVTQRTSAEGCGAGELPLDGPLVDYEWTVLLNYAAGSAGSAEVSLDGAPVSVPLEPGLHQAWVRVEGGGDRIRVNADADTCFGRSEVGQLASAP</sequence>
<dbReference type="OrthoDB" id="3778510at2"/>
<dbReference type="AlphaFoldDB" id="A0A2S0WBR0"/>
<dbReference type="Proteomes" id="UP000244754">
    <property type="component" value="Chromosome"/>
</dbReference>
<reference evidence="2" key="1">
    <citation type="submission" date="2018-01" db="EMBL/GenBank/DDBJ databases">
        <authorList>
            <person name="Li J."/>
        </authorList>
    </citation>
    <scope>NUCLEOTIDE SEQUENCE [LARGE SCALE GENOMIC DNA]</scope>
    <source>
        <strain evidence="2">2184</strain>
    </source>
</reference>
<accession>A0A2S0WBR0</accession>
<organism evidence="1 2">
    <name type="scientific">Corynebacterium liangguodongii</name>
    <dbReference type="NCBI Taxonomy" id="2079535"/>
    <lineage>
        <taxon>Bacteria</taxon>
        <taxon>Bacillati</taxon>
        <taxon>Actinomycetota</taxon>
        <taxon>Actinomycetes</taxon>
        <taxon>Mycobacteriales</taxon>
        <taxon>Corynebacteriaceae</taxon>
        <taxon>Corynebacterium</taxon>
    </lineage>
</organism>
<evidence type="ECO:0000313" key="1">
    <source>
        <dbReference type="EMBL" id="AWB83112.1"/>
    </source>
</evidence>
<gene>
    <name evidence="1" type="ORF">C3E79_00255</name>
</gene>
<name>A0A2S0WBR0_9CORY</name>
<protein>
    <submittedName>
        <fullName evidence="1">Uncharacterized protein</fullName>
    </submittedName>
</protein>
<dbReference type="KEGG" id="clia:C3E79_00255"/>
<proteinExistence type="predicted"/>
<dbReference type="RefSeq" id="WP_108403108.1">
    <property type="nucleotide sequence ID" value="NZ_CP026948.1"/>
</dbReference>
<dbReference type="EMBL" id="CP026948">
    <property type="protein sequence ID" value="AWB83112.1"/>
    <property type="molecule type" value="Genomic_DNA"/>
</dbReference>